<dbReference type="InterPro" id="IPR011050">
    <property type="entry name" value="Pectin_lyase_fold/virulence"/>
</dbReference>
<dbReference type="FunFam" id="2.60.40.10:FF:000257">
    <property type="entry name" value="Dyslexia-associated protein KIAA0319-like"/>
    <property type="match status" value="1"/>
</dbReference>
<dbReference type="PANTHER" id="PTHR46182">
    <property type="entry name" value="FI19480P1"/>
    <property type="match status" value="1"/>
</dbReference>
<sequence>MALFILIPFVCWAQGDQTAIKVKVTPSGLTTNAWLHLPDDYSTTNTNYPLIIFLHGLGEGGTDINAVLGQGLPKAIANGAKMNFTVGGKLYKFIVVSPQIEGGWAKDFMVQAVLEDMKAKYRVDVSRIYLTGLSAGGYGTWNYVTSSKAYADNIAAIVPVSPAAISAEQANSLCNTVVAAGVPVWSFAGSGSSDAAFLSNMQSYEQKYNSCNPDVKAVSRIVYGSGHDGGTWDKVYNPGHTYQQPNIYEWMLQFTNKSVTQPVNHPPVIVLAKSSISVKAPVSTILLDGTASYAPNSRITKYRWEKISGPSQGVLISPDAASVTLSSPAVGNYVLSLTVTNAQGVSSTANATVTVNATGSSVACNCKHVIQPGPGGGIYSDGSLRNVQPGDTICIPAGNYPYIQFFNYKGSPEKPLVFINCGGQVRVGDGGNYGLIFNHSQYFKVTGSGSDDKYGFYIDGVGKLLSSGLAMGKGCTDYEAERIEVARAAAGVLAKINPDCDPINQYPNFTIRNLSFHDLYVHDTGGEGLYIGHTLPNGIDVTCSDGSVVHVLPPRIYNLKIYNVITRNTGWDGIQVASTPEGAEIFNNEVYNFGTENKGSQQAGIIMGGESRGVIYNNKVIKGTGNAIEVFGTGLTKVYNNIISDCGWDGTATGQDAIFVDDRPTRNNYKPLQVYLLNNTVVNSRRSGIMILSTYGTVGTDNLLYNNLIVGGGSSVSGDRGFVNIMRGIEYKSSSNLYLANEGVAGFRDAPEKDFHLVAGSPAVDKGMDLTSYGITSDFDGDVRPYNRIFDVGADEYSGETPGNRPPVARAGNNISITLPVNSVQLDGSASSDPDGTIISYEWEKIGGPAATIVSPASARTAVSGLVVGSYTFELTVTDNKGITAKDRVTVTVYPEGHKSPVANAGRSVTITLPVSAVKLDGSASYSPDGQLVKYFWQRIFGDVGAQIISADKDIAFVTGLVKGLYEFMLTVTDDKGENASATVTLTVLDDNDHGSRRIVLFPNPSSDFLQLRLDEALTDNISVHIYSITGKLIQTYTFKQGTTVQEQLDIRKLVPGIYMLQITNGKDFNETIKFVKS</sequence>
<dbReference type="InterPro" id="IPR012334">
    <property type="entry name" value="Pectin_lyas_fold"/>
</dbReference>
<dbReference type="InterPro" id="IPR022409">
    <property type="entry name" value="PKD/Chitinase_dom"/>
</dbReference>
<dbReference type="PROSITE" id="PS50093">
    <property type="entry name" value="PKD"/>
    <property type="match status" value="1"/>
</dbReference>
<keyword evidence="3" id="KW-1185">Reference proteome</keyword>
<organism evidence="2 3">
    <name type="scientific">Chitinophaga flava</name>
    <dbReference type="NCBI Taxonomy" id="2259036"/>
    <lineage>
        <taxon>Bacteria</taxon>
        <taxon>Pseudomonadati</taxon>
        <taxon>Bacteroidota</taxon>
        <taxon>Chitinophagia</taxon>
        <taxon>Chitinophagales</taxon>
        <taxon>Chitinophagaceae</taxon>
        <taxon>Chitinophaga</taxon>
    </lineage>
</organism>
<dbReference type="SMART" id="SM00089">
    <property type="entry name" value="PKD"/>
    <property type="match status" value="3"/>
</dbReference>
<protein>
    <recommendedName>
        <fullName evidence="1">PKD domain-containing protein</fullName>
    </recommendedName>
</protein>
<dbReference type="PANTHER" id="PTHR46182:SF2">
    <property type="entry name" value="FI19480P1"/>
    <property type="match status" value="1"/>
</dbReference>
<accession>A0A365XNV5</accession>
<evidence type="ECO:0000313" key="3">
    <source>
        <dbReference type="Proteomes" id="UP000253410"/>
    </source>
</evidence>
<dbReference type="Proteomes" id="UP000253410">
    <property type="component" value="Unassembled WGS sequence"/>
</dbReference>
<dbReference type="Pfam" id="PF22352">
    <property type="entry name" value="K319L-like_PKD"/>
    <property type="match status" value="3"/>
</dbReference>
<reference evidence="2 3" key="1">
    <citation type="submission" date="2018-05" db="EMBL/GenBank/DDBJ databases">
        <title>Chitinophaga sp. K3CV102501T nov., isolated from isolated from a monsoon evergreen broad-leaved forest soil.</title>
        <authorList>
            <person name="Lv Y."/>
        </authorList>
    </citation>
    <scope>NUCLEOTIDE SEQUENCE [LARGE SCALE GENOMIC DNA]</scope>
    <source>
        <strain evidence="2 3">GDMCC 1.1325</strain>
    </source>
</reference>
<dbReference type="SMART" id="SM00710">
    <property type="entry name" value="PbH1"/>
    <property type="match status" value="8"/>
</dbReference>
<dbReference type="NCBIfam" id="TIGR04183">
    <property type="entry name" value="Por_Secre_tail"/>
    <property type="match status" value="1"/>
</dbReference>
<feature type="domain" description="PKD" evidence="1">
    <location>
        <begin position="284"/>
        <end position="362"/>
    </location>
</feature>
<evidence type="ECO:0000259" key="1">
    <source>
        <dbReference type="PROSITE" id="PS50093"/>
    </source>
</evidence>
<proteinExistence type="predicted"/>
<name>A0A365XNV5_9BACT</name>
<dbReference type="InterPro" id="IPR029058">
    <property type="entry name" value="AB_hydrolase_fold"/>
</dbReference>
<dbReference type="InterPro" id="IPR013783">
    <property type="entry name" value="Ig-like_fold"/>
</dbReference>
<dbReference type="InterPro" id="IPR039448">
    <property type="entry name" value="Beta_helix"/>
</dbReference>
<dbReference type="NCBIfam" id="NF041518">
    <property type="entry name" value="choice_anch_Q"/>
    <property type="match status" value="1"/>
</dbReference>
<dbReference type="Gene3D" id="2.60.40.10">
    <property type="entry name" value="Immunoglobulins"/>
    <property type="match status" value="3"/>
</dbReference>
<dbReference type="Pfam" id="PF13229">
    <property type="entry name" value="Beta_helix"/>
    <property type="match status" value="1"/>
</dbReference>
<dbReference type="InterPro" id="IPR059226">
    <property type="entry name" value="Choice_anch_Q_dom"/>
</dbReference>
<dbReference type="CDD" id="cd00146">
    <property type="entry name" value="PKD"/>
    <property type="match status" value="3"/>
</dbReference>
<dbReference type="SUPFAM" id="SSF51126">
    <property type="entry name" value="Pectin lyase-like"/>
    <property type="match status" value="1"/>
</dbReference>
<dbReference type="Gene3D" id="2.160.20.10">
    <property type="entry name" value="Single-stranded right-handed beta-helix, Pectin lyase-like"/>
    <property type="match status" value="1"/>
</dbReference>
<dbReference type="Gene3D" id="3.40.50.1820">
    <property type="entry name" value="alpha/beta hydrolase"/>
    <property type="match status" value="1"/>
</dbReference>
<dbReference type="AlphaFoldDB" id="A0A365XNV5"/>
<dbReference type="GO" id="GO:0031410">
    <property type="term" value="C:cytoplasmic vesicle"/>
    <property type="evidence" value="ECO:0007669"/>
    <property type="project" value="TreeGrafter"/>
</dbReference>
<comment type="caution">
    <text evidence="2">The sequence shown here is derived from an EMBL/GenBank/DDBJ whole genome shotgun (WGS) entry which is preliminary data.</text>
</comment>
<dbReference type="SUPFAM" id="SSF49299">
    <property type="entry name" value="PKD domain"/>
    <property type="match status" value="3"/>
</dbReference>
<dbReference type="InterPro" id="IPR029865">
    <property type="entry name" value="KIAA0319-like"/>
</dbReference>
<dbReference type="InterPro" id="IPR006626">
    <property type="entry name" value="PbH1"/>
</dbReference>
<dbReference type="EMBL" id="QFFJ01000003">
    <property type="protein sequence ID" value="RBL88023.1"/>
    <property type="molecule type" value="Genomic_DNA"/>
</dbReference>
<dbReference type="InterPro" id="IPR035986">
    <property type="entry name" value="PKD_dom_sf"/>
</dbReference>
<dbReference type="GO" id="GO:0016020">
    <property type="term" value="C:membrane"/>
    <property type="evidence" value="ECO:0007669"/>
    <property type="project" value="TreeGrafter"/>
</dbReference>
<evidence type="ECO:0000313" key="2">
    <source>
        <dbReference type="EMBL" id="RBL88023.1"/>
    </source>
</evidence>
<dbReference type="SUPFAM" id="SSF53474">
    <property type="entry name" value="alpha/beta-Hydrolases"/>
    <property type="match status" value="1"/>
</dbReference>
<dbReference type="Pfam" id="PF18962">
    <property type="entry name" value="Por_Secre_tail"/>
    <property type="match status" value="1"/>
</dbReference>
<gene>
    <name evidence="2" type="ORF">DF182_31295</name>
</gene>
<dbReference type="InterPro" id="IPR000601">
    <property type="entry name" value="PKD_dom"/>
</dbReference>
<dbReference type="InterPro" id="IPR026444">
    <property type="entry name" value="Secre_tail"/>
</dbReference>